<keyword evidence="6" id="KW-0378">Hydrolase</keyword>
<keyword evidence="18" id="KW-1185">Reference proteome</keyword>
<keyword evidence="5" id="KW-0255">Endonuclease</keyword>
<dbReference type="Pfam" id="PF00665">
    <property type="entry name" value="rve"/>
    <property type="match status" value="1"/>
</dbReference>
<evidence type="ECO:0000256" key="7">
    <source>
        <dbReference type="ARBA" id="ARBA00022842"/>
    </source>
</evidence>
<evidence type="ECO:0000256" key="13">
    <source>
        <dbReference type="ARBA" id="ARBA00048173"/>
    </source>
</evidence>
<comment type="caution">
    <text evidence="17">The sequence shown here is derived from an EMBL/GenBank/DDBJ whole genome shotgun (WGS) entry which is preliminary data.</text>
</comment>
<dbReference type="GO" id="GO:0004519">
    <property type="term" value="F:endonuclease activity"/>
    <property type="evidence" value="ECO:0007669"/>
    <property type="project" value="UniProtKB-KW"/>
</dbReference>
<dbReference type="GO" id="GO:0015074">
    <property type="term" value="P:DNA integration"/>
    <property type="evidence" value="ECO:0007669"/>
    <property type="project" value="UniProtKB-KW"/>
</dbReference>
<evidence type="ECO:0000256" key="1">
    <source>
        <dbReference type="ARBA" id="ARBA00022578"/>
    </source>
</evidence>
<dbReference type="PROSITE" id="PS50994">
    <property type="entry name" value="INTEGRASE"/>
    <property type="match status" value="1"/>
</dbReference>
<evidence type="ECO:0000256" key="10">
    <source>
        <dbReference type="ARBA" id="ARBA00022918"/>
    </source>
</evidence>
<keyword evidence="11" id="KW-0808">Transferase</keyword>
<keyword evidence="2" id="KW-0548">Nucleotidyltransferase</keyword>
<evidence type="ECO:0000256" key="14">
    <source>
        <dbReference type="ARBA" id="ARBA00049244"/>
    </source>
</evidence>
<dbReference type="EMBL" id="AVOT02012613">
    <property type="protein sequence ID" value="MBW0494505.1"/>
    <property type="molecule type" value="Genomic_DNA"/>
</dbReference>
<sequence length="368" mass="41910">MKFQVPTIYSIAINNPDWNITLGHPNDNYIREMMKLGLIAGNFTKSSHCDVCKQAKIKNCPHSRQLPQTTSPFFKLHLDTLQLLQASQNGHCYILVIVDDFTRFNRIYCITNKNQAEECIESYLNELSNKLNISPALLHTDRGGEFSSKKFVNKMKGRGICFQQGPPNSPQTNGVAESFNQSLLSKMCCLIGQSNIPTYLWNEAASHSSFLLNQLPHKFLNFKSLMDKLDEFNCRIEPKINLKNILPFGIKVVIKSNTANKIDMPGKIMRALTFKKYSDALRVLNIKTGLFLKLPHQDDSQKQVLPPQKNEIETQNSTTSLLSSDLNKNPSNEHYQYVPFYEQPPNHISSTISSDNIIEGRRNRNMPD</sequence>
<dbReference type="InterPro" id="IPR036397">
    <property type="entry name" value="RNaseH_sf"/>
</dbReference>
<dbReference type="GO" id="GO:0046872">
    <property type="term" value="F:metal ion binding"/>
    <property type="evidence" value="ECO:0007669"/>
    <property type="project" value="UniProtKB-KW"/>
</dbReference>
<dbReference type="SUPFAM" id="SSF53098">
    <property type="entry name" value="Ribonuclease H-like"/>
    <property type="match status" value="1"/>
</dbReference>
<dbReference type="Proteomes" id="UP000765509">
    <property type="component" value="Unassembled WGS sequence"/>
</dbReference>
<evidence type="ECO:0000256" key="6">
    <source>
        <dbReference type="ARBA" id="ARBA00022801"/>
    </source>
</evidence>
<keyword evidence="10" id="KW-0695">RNA-directed DNA polymerase</keyword>
<evidence type="ECO:0000256" key="5">
    <source>
        <dbReference type="ARBA" id="ARBA00022759"/>
    </source>
</evidence>
<dbReference type="GO" id="GO:0005634">
    <property type="term" value="C:nucleus"/>
    <property type="evidence" value="ECO:0007669"/>
    <property type="project" value="UniProtKB-ARBA"/>
</dbReference>
<evidence type="ECO:0000256" key="15">
    <source>
        <dbReference type="SAM" id="MobiDB-lite"/>
    </source>
</evidence>
<gene>
    <name evidence="17" type="ORF">O181_034220</name>
</gene>
<dbReference type="GO" id="GO:0016787">
    <property type="term" value="F:hydrolase activity"/>
    <property type="evidence" value="ECO:0007669"/>
    <property type="project" value="UniProtKB-KW"/>
</dbReference>
<keyword evidence="7" id="KW-0460">Magnesium</keyword>
<feature type="domain" description="Integrase catalytic" evidence="16">
    <location>
        <begin position="68"/>
        <end position="233"/>
    </location>
</feature>
<keyword evidence="4" id="KW-0479">Metal-binding</keyword>
<dbReference type="GO" id="GO:0032196">
    <property type="term" value="P:transposition"/>
    <property type="evidence" value="ECO:0007669"/>
    <property type="project" value="UniProtKB-KW"/>
</dbReference>
<dbReference type="InterPro" id="IPR012337">
    <property type="entry name" value="RNaseH-like_sf"/>
</dbReference>
<evidence type="ECO:0000256" key="3">
    <source>
        <dbReference type="ARBA" id="ARBA00022722"/>
    </source>
</evidence>
<evidence type="ECO:0000256" key="8">
    <source>
        <dbReference type="ARBA" id="ARBA00022884"/>
    </source>
</evidence>
<feature type="region of interest" description="Disordered" evidence="15">
    <location>
        <begin position="298"/>
        <end position="328"/>
    </location>
</feature>
<protein>
    <recommendedName>
        <fullName evidence="16">Integrase catalytic domain-containing protein</fullName>
    </recommendedName>
</protein>
<keyword evidence="8" id="KW-0694">RNA-binding</keyword>
<dbReference type="Gene3D" id="3.30.420.10">
    <property type="entry name" value="Ribonuclease H-like superfamily/Ribonuclease H"/>
    <property type="match status" value="1"/>
</dbReference>
<dbReference type="PANTHER" id="PTHR42648:SF11">
    <property type="entry name" value="TRANSPOSON TY4-P GAG-POL POLYPROTEIN"/>
    <property type="match status" value="1"/>
</dbReference>
<proteinExistence type="predicted"/>
<comment type="catalytic activity">
    <reaction evidence="13">
        <text>DNA(n) + a 2'-deoxyribonucleoside 5'-triphosphate = DNA(n+1) + diphosphate</text>
        <dbReference type="Rhea" id="RHEA:22508"/>
        <dbReference type="Rhea" id="RHEA-COMP:17339"/>
        <dbReference type="Rhea" id="RHEA-COMP:17340"/>
        <dbReference type="ChEBI" id="CHEBI:33019"/>
        <dbReference type="ChEBI" id="CHEBI:61560"/>
        <dbReference type="ChEBI" id="CHEBI:173112"/>
        <dbReference type="EC" id="2.7.7.49"/>
    </reaction>
</comment>
<dbReference type="AlphaFoldDB" id="A0A9Q3D2N7"/>
<name>A0A9Q3D2N7_9BASI</name>
<dbReference type="PANTHER" id="PTHR42648">
    <property type="entry name" value="TRANSPOSASE, PUTATIVE-RELATED"/>
    <property type="match status" value="1"/>
</dbReference>
<keyword evidence="12" id="KW-0233">DNA recombination</keyword>
<keyword evidence="1" id="KW-0815">Transposition</keyword>
<evidence type="ECO:0000313" key="18">
    <source>
        <dbReference type="Proteomes" id="UP000765509"/>
    </source>
</evidence>
<dbReference type="GO" id="GO:0003723">
    <property type="term" value="F:RNA binding"/>
    <property type="evidence" value="ECO:0007669"/>
    <property type="project" value="UniProtKB-KW"/>
</dbReference>
<keyword evidence="9" id="KW-0229">DNA integration</keyword>
<dbReference type="GO" id="GO:0006310">
    <property type="term" value="P:DNA recombination"/>
    <property type="evidence" value="ECO:0007669"/>
    <property type="project" value="UniProtKB-KW"/>
</dbReference>
<evidence type="ECO:0000256" key="11">
    <source>
        <dbReference type="ARBA" id="ARBA00022932"/>
    </source>
</evidence>
<evidence type="ECO:0000256" key="4">
    <source>
        <dbReference type="ARBA" id="ARBA00022723"/>
    </source>
</evidence>
<evidence type="ECO:0000259" key="16">
    <source>
        <dbReference type="PROSITE" id="PS50994"/>
    </source>
</evidence>
<dbReference type="OrthoDB" id="2281046at2759"/>
<evidence type="ECO:0000256" key="12">
    <source>
        <dbReference type="ARBA" id="ARBA00023172"/>
    </source>
</evidence>
<dbReference type="InterPro" id="IPR001584">
    <property type="entry name" value="Integrase_cat-core"/>
</dbReference>
<feature type="region of interest" description="Disordered" evidence="15">
    <location>
        <begin position="347"/>
        <end position="368"/>
    </location>
</feature>
<organism evidence="17 18">
    <name type="scientific">Austropuccinia psidii MF-1</name>
    <dbReference type="NCBI Taxonomy" id="1389203"/>
    <lineage>
        <taxon>Eukaryota</taxon>
        <taxon>Fungi</taxon>
        <taxon>Dikarya</taxon>
        <taxon>Basidiomycota</taxon>
        <taxon>Pucciniomycotina</taxon>
        <taxon>Pucciniomycetes</taxon>
        <taxon>Pucciniales</taxon>
        <taxon>Sphaerophragmiaceae</taxon>
        <taxon>Austropuccinia</taxon>
    </lineage>
</organism>
<dbReference type="GO" id="GO:0003964">
    <property type="term" value="F:RNA-directed DNA polymerase activity"/>
    <property type="evidence" value="ECO:0007669"/>
    <property type="project" value="UniProtKB-KW"/>
</dbReference>
<dbReference type="InterPro" id="IPR039537">
    <property type="entry name" value="Retrotran_Ty1/copia-like"/>
</dbReference>
<evidence type="ECO:0000313" key="17">
    <source>
        <dbReference type="EMBL" id="MBW0494505.1"/>
    </source>
</evidence>
<evidence type="ECO:0000256" key="2">
    <source>
        <dbReference type="ARBA" id="ARBA00022695"/>
    </source>
</evidence>
<dbReference type="GO" id="GO:0003887">
    <property type="term" value="F:DNA-directed DNA polymerase activity"/>
    <property type="evidence" value="ECO:0007669"/>
    <property type="project" value="UniProtKB-KW"/>
</dbReference>
<accession>A0A9Q3D2N7</accession>
<comment type="catalytic activity">
    <reaction evidence="14">
        <text>DNA(n) + a 2'-deoxyribonucleoside 5'-triphosphate = DNA(n+1) + diphosphate</text>
        <dbReference type="Rhea" id="RHEA:22508"/>
        <dbReference type="Rhea" id="RHEA-COMP:17339"/>
        <dbReference type="Rhea" id="RHEA-COMP:17340"/>
        <dbReference type="ChEBI" id="CHEBI:33019"/>
        <dbReference type="ChEBI" id="CHEBI:61560"/>
        <dbReference type="ChEBI" id="CHEBI:173112"/>
        <dbReference type="EC" id="2.7.7.7"/>
    </reaction>
</comment>
<reference evidence="17" key="1">
    <citation type="submission" date="2021-03" db="EMBL/GenBank/DDBJ databases">
        <title>Draft genome sequence of rust myrtle Austropuccinia psidii MF-1, a brazilian biotype.</title>
        <authorList>
            <person name="Quecine M.C."/>
            <person name="Pachon D.M.R."/>
            <person name="Bonatelli M.L."/>
            <person name="Correr F.H."/>
            <person name="Franceschini L.M."/>
            <person name="Leite T.F."/>
            <person name="Margarido G.R.A."/>
            <person name="Almeida C.A."/>
            <person name="Ferrarezi J.A."/>
            <person name="Labate C.A."/>
        </authorList>
    </citation>
    <scope>NUCLEOTIDE SEQUENCE</scope>
    <source>
        <strain evidence="17">MF-1</strain>
    </source>
</reference>
<evidence type="ECO:0000256" key="9">
    <source>
        <dbReference type="ARBA" id="ARBA00022908"/>
    </source>
</evidence>
<keyword evidence="11" id="KW-0239">DNA-directed DNA polymerase</keyword>
<feature type="compositionally biased region" description="Basic and acidic residues" evidence="15">
    <location>
        <begin position="358"/>
        <end position="368"/>
    </location>
</feature>
<keyword evidence="3" id="KW-0540">Nuclease</keyword>
<feature type="compositionally biased region" description="Polar residues" evidence="15">
    <location>
        <begin position="347"/>
        <end position="356"/>
    </location>
</feature>